<dbReference type="EC" id="2.7.13.3" evidence="3"/>
<keyword evidence="11 14" id="KW-1133">Transmembrane helix</keyword>
<dbReference type="eggNOG" id="COG2205">
    <property type="taxonomic scope" value="Bacteria"/>
</dbReference>
<evidence type="ECO:0000256" key="7">
    <source>
        <dbReference type="ARBA" id="ARBA00022692"/>
    </source>
</evidence>
<sequence length="555" mass="62690">MEEKNEIEVISKIKEKKQYDSFIYSLPFKTGAVISSLLLIILGIASVLVFLWLWESGIYKMTDAELNQFISQYEIINSSGTMSMVNFIINLRFAVVPIGVILGILYLIDIVFIFAFVGHKRGSSEITKFPTADLPFDVVCMLYLLFFTISFNISDAGRDDRWFVSLGMVMFVIFLIILYFVMLSFLLNFIVNIKAKALFKNMLIVRFFRYIFRSIGKALRNADVTKKAVLYFGIFAGSEFAILLMFSIIGTEGTSALLFLLFLVNIFIFIVIYKVMTGVKEIETAEQNIIAGNLDYKLNTAKYKGDLKIIAEGLNEIGTGLENAVSGRMKSERFKTELITNVSHDIKTPLTSIINYTDLLKKENIETEPVKGYIEVLDRQSERLKKLINDLLEASKASSGNIKMDIAEVDAGLMLEQVYGEYQDKFEKAGLAGIVTKPSETVQIKADVNHLFRVFDNILSNVVKYAQPDTRVYIDLIKNADKVTIAFKNISKEKLNITGEELMERFVRGDRARNTEGSGLGLSIAKSLTNLMGGELEIMVDGDLFKVEVRFEENK</sequence>
<keyword evidence="9 16" id="KW-0418">Kinase</keyword>
<keyword evidence="4" id="KW-1003">Cell membrane</keyword>
<keyword evidence="6" id="KW-0808">Transferase</keyword>
<dbReference type="InterPro" id="IPR003661">
    <property type="entry name" value="HisK_dim/P_dom"/>
</dbReference>
<name>V2XN96_9FIRM</name>
<keyword evidence="17" id="KW-1185">Reference proteome</keyword>
<keyword evidence="7 14" id="KW-0812">Transmembrane</keyword>
<dbReference type="CDD" id="cd00082">
    <property type="entry name" value="HisKA"/>
    <property type="match status" value="1"/>
</dbReference>
<evidence type="ECO:0000256" key="13">
    <source>
        <dbReference type="ARBA" id="ARBA00023136"/>
    </source>
</evidence>
<dbReference type="InterPro" id="IPR050398">
    <property type="entry name" value="HssS/ArlS-like"/>
</dbReference>
<evidence type="ECO:0000256" key="1">
    <source>
        <dbReference type="ARBA" id="ARBA00000085"/>
    </source>
</evidence>
<accession>V2XN96</accession>
<dbReference type="GO" id="GO:0005886">
    <property type="term" value="C:plasma membrane"/>
    <property type="evidence" value="ECO:0007669"/>
    <property type="project" value="UniProtKB-SubCell"/>
</dbReference>
<keyword evidence="5" id="KW-0597">Phosphoprotein</keyword>
<keyword evidence="8" id="KW-0547">Nucleotide-binding</keyword>
<evidence type="ECO:0000313" key="17">
    <source>
        <dbReference type="Proteomes" id="UP000018227"/>
    </source>
</evidence>
<keyword evidence="13 14" id="KW-0472">Membrane</keyword>
<dbReference type="Gene3D" id="3.30.565.10">
    <property type="entry name" value="Histidine kinase-like ATPase, C-terminal domain"/>
    <property type="match status" value="1"/>
</dbReference>
<evidence type="ECO:0000313" key="16">
    <source>
        <dbReference type="EMBL" id="ESL03619.1"/>
    </source>
</evidence>
<dbReference type="OrthoDB" id="9792991at2"/>
<dbReference type="SMART" id="SM00388">
    <property type="entry name" value="HisKA"/>
    <property type="match status" value="1"/>
</dbReference>
<dbReference type="RefSeq" id="WP_023353668.1">
    <property type="nucleotide sequence ID" value="NZ_KI535367.1"/>
</dbReference>
<evidence type="ECO:0000256" key="9">
    <source>
        <dbReference type="ARBA" id="ARBA00022777"/>
    </source>
</evidence>
<feature type="transmembrane region" description="Helical" evidence="14">
    <location>
        <begin position="228"/>
        <end position="249"/>
    </location>
</feature>
<dbReference type="Gene3D" id="1.10.287.130">
    <property type="match status" value="1"/>
</dbReference>
<feature type="transmembrane region" description="Helical" evidence="14">
    <location>
        <begin position="32"/>
        <end position="54"/>
    </location>
</feature>
<dbReference type="GO" id="GO:0005524">
    <property type="term" value="F:ATP binding"/>
    <property type="evidence" value="ECO:0007669"/>
    <property type="project" value="UniProtKB-KW"/>
</dbReference>
<evidence type="ECO:0000256" key="2">
    <source>
        <dbReference type="ARBA" id="ARBA00004651"/>
    </source>
</evidence>
<gene>
    <name evidence="16" type="ORF">GCWU0000282_000783</name>
</gene>
<protein>
    <recommendedName>
        <fullName evidence="3">histidine kinase</fullName>
        <ecNumber evidence="3">2.7.13.3</ecNumber>
    </recommendedName>
</protein>
<comment type="catalytic activity">
    <reaction evidence="1">
        <text>ATP + protein L-histidine = ADP + protein N-phospho-L-histidine.</text>
        <dbReference type="EC" id="2.7.13.3"/>
    </reaction>
</comment>
<dbReference type="GO" id="GO:0000155">
    <property type="term" value="F:phosphorelay sensor kinase activity"/>
    <property type="evidence" value="ECO:0007669"/>
    <property type="project" value="InterPro"/>
</dbReference>
<dbReference type="InterPro" id="IPR036890">
    <property type="entry name" value="HATPase_C_sf"/>
</dbReference>
<evidence type="ECO:0000256" key="4">
    <source>
        <dbReference type="ARBA" id="ARBA00022475"/>
    </source>
</evidence>
<dbReference type="PROSITE" id="PS50109">
    <property type="entry name" value="HIS_KIN"/>
    <property type="match status" value="1"/>
</dbReference>
<evidence type="ECO:0000259" key="15">
    <source>
        <dbReference type="PROSITE" id="PS50109"/>
    </source>
</evidence>
<evidence type="ECO:0000256" key="8">
    <source>
        <dbReference type="ARBA" id="ARBA00022741"/>
    </source>
</evidence>
<dbReference type="PANTHER" id="PTHR45528:SF1">
    <property type="entry name" value="SENSOR HISTIDINE KINASE CPXA"/>
    <property type="match status" value="1"/>
</dbReference>
<feature type="transmembrane region" description="Helical" evidence="14">
    <location>
        <begin position="166"/>
        <end position="191"/>
    </location>
</feature>
<dbReference type="InterPro" id="IPR036097">
    <property type="entry name" value="HisK_dim/P_sf"/>
</dbReference>
<dbReference type="AlphaFoldDB" id="V2XN96"/>
<feature type="domain" description="Histidine kinase" evidence="15">
    <location>
        <begin position="341"/>
        <end position="555"/>
    </location>
</feature>
<proteinExistence type="predicted"/>
<dbReference type="EMBL" id="ACIL03000007">
    <property type="protein sequence ID" value="ESL03619.1"/>
    <property type="molecule type" value="Genomic_DNA"/>
</dbReference>
<evidence type="ECO:0000256" key="12">
    <source>
        <dbReference type="ARBA" id="ARBA00023012"/>
    </source>
</evidence>
<dbReference type="InterPro" id="IPR003594">
    <property type="entry name" value="HATPase_dom"/>
</dbReference>
<evidence type="ECO:0000256" key="11">
    <source>
        <dbReference type="ARBA" id="ARBA00022989"/>
    </source>
</evidence>
<feature type="transmembrane region" description="Helical" evidence="14">
    <location>
        <begin position="136"/>
        <end position="154"/>
    </location>
</feature>
<dbReference type="Pfam" id="PF02518">
    <property type="entry name" value="HATPase_c"/>
    <property type="match status" value="1"/>
</dbReference>
<comment type="subcellular location">
    <subcellularLocation>
        <location evidence="2">Cell membrane</location>
        <topology evidence="2">Multi-pass membrane protein</topology>
    </subcellularLocation>
</comment>
<evidence type="ECO:0000256" key="3">
    <source>
        <dbReference type="ARBA" id="ARBA00012438"/>
    </source>
</evidence>
<keyword evidence="10" id="KW-0067">ATP-binding</keyword>
<keyword evidence="12" id="KW-0902">Two-component regulatory system</keyword>
<dbReference type="STRING" id="592026.GCWU0000282_000783"/>
<dbReference type="SMART" id="SM00387">
    <property type="entry name" value="HATPase_c"/>
    <property type="match status" value="1"/>
</dbReference>
<evidence type="ECO:0000256" key="6">
    <source>
        <dbReference type="ARBA" id="ARBA00022679"/>
    </source>
</evidence>
<evidence type="ECO:0000256" key="5">
    <source>
        <dbReference type="ARBA" id="ARBA00022553"/>
    </source>
</evidence>
<evidence type="ECO:0000256" key="14">
    <source>
        <dbReference type="SAM" id="Phobius"/>
    </source>
</evidence>
<dbReference type="HOGENOM" id="CLU_000445_73_2_9"/>
<dbReference type="InterPro" id="IPR005467">
    <property type="entry name" value="His_kinase_dom"/>
</dbReference>
<feature type="transmembrane region" description="Helical" evidence="14">
    <location>
        <begin position="255"/>
        <end position="273"/>
    </location>
</feature>
<dbReference type="FunFam" id="1.10.287.130:FF:000008">
    <property type="entry name" value="Two-component sensor histidine kinase"/>
    <property type="match status" value="1"/>
</dbReference>
<reference evidence="16 17" key="1">
    <citation type="submission" date="2013-06" db="EMBL/GenBank/DDBJ databases">
        <authorList>
            <person name="Weinstock G."/>
            <person name="Sodergren E."/>
            <person name="Clifton S."/>
            <person name="Fulton L."/>
            <person name="Fulton B."/>
            <person name="Courtney L."/>
            <person name="Fronick C."/>
            <person name="Harrison M."/>
            <person name="Strong C."/>
            <person name="Farmer C."/>
            <person name="Delahaunty K."/>
            <person name="Markovic C."/>
            <person name="Hall O."/>
            <person name="Minx P."/>
            <person name="Tomlinson C."/>
            <person name="Mitreva M."/>
            <person name="Nelson J."/>
            <person name="Hou S."/>
            <person name="Wollam A."/>
            <person name="Pepin K.H."/>
            <person name="Johnson M."/>
            <person name="Bhonagiri V."/>
            <person name="Nash W.E."/>
            <person name="Warren W."/>
            <person name="Chinwalla A."/>
            <person name="Mardis E.R."/>
            <person name="Wilson R.K."/>
        </authorList>
    </citation>
    <scope>NUCLEOTIDE SEQUENCE [LARGE SCALE GENOMIC DNA]</scope>
    <source>
        <strain evidence="16 17">ATCC 51271</strain>
    </source>
</reference>
<organism evidence="16 17">
    <name type="scientific">Catonella morbi ATCC 51271</name>
    <dbReference type="NCBI Taxonomy" id="592026"/>
    <lineage>
        <taxon>Bacteria</taxon>
        <taxon>Bacillati</taxon>
        <taxon>Bacillota</taxon>
        <taxon>Clostridia</taxon>
        <taxon>Lachnospirales</taxon>
        <taxon>Lachnospiraceae</taxon>
        <taxon>Catonella</taxon>
    </lineage>
</organism>
<feature type="transmembrane region" description="Helical" evidence="14">
    <location>
        <begin position="93"/>
        <end position="116"/>
    </location>
</feature>
<dbReference type="Pfam" id="PF00512">
    <property type="entry name" value="HisKA"/>
    <property type="match status" value="1"/>
</dbReference>
<dbReference type="SUPFAM" id="SSF55874">
    <property type="entry name" value="ATPase domain of HSP90 chaperone/DNA topoisomerase II/histidine kinase"/>
    <property type="match status" value="1"/>
</dbReference>
<comment type="caution">
    <text evidence="16">The sequence shown here is derived from an EMBL/GenBank/DDBJ whole genome shotgun (WGS) entry which is preliminary data.</text>
</comment>
<dbReference type="Proteomes" id="UP000018227">
    <property type="component" value="Unassembled WGS sequence"/>
</dbReference>
<dbReference type="SUPFAM" id="SSF47384">
    <property type="entry name" value="Homodimeric domain of signal transducing histidine kinase"/>
    <property type="match status" value="1"/>
</dbReference>
<dbReference type="PANTHER" id="PTHR45528">
    <property type="entry name" value="SENSOR HISTIDINE KINASE CPXA"/>
    <property type="match status" value="1"/>
</dbReference>
<evidence type="ECO:0000256" key="10">
    <source>
        <dbReference type="ARBA" id="ARBA00022840"/>
    </source>
</evidence>